<evidence type="ECO:0000313" key="2">
    <source>
        <dbReference type="Proteomes" id="UP001322277"/>
    </source>
</evidence>
<evidence type="ECO:0000313" key="1">
    <source>
        <dbReference type="EMBL" id="WQF84847.1"/>
    </source>
</evidence>
<dbReference type="RefSeq" id="XP_062782070.1">
    <property type="nucleotide sequence ID" value="XM_062926019.1"/>
</dbReference>
<gene>
    <name evidence="1" type="ORF">CDEST_09861</name>
</gene>
<reference evidence="2" key="1">
    <citation type="journal article" date="2023" name="bioRxiv">
        <title>Complete genome of the Medicago anthracnose fungus, Colletotrichum destructivum, reveals a mini-chromosome-like region within a core chromosome.</title>
        <authorList>
            <person name="Lapalu N."/>
            <person name="Simon A."/>
            <person name="Lu A."/>
            <person name="Plaumann P.-L."/>
            <person name="Amselem J."/>
            <person name="Pigne S."/>
            <person name="Auger A."/>
            <person name="Koch C."/>
            <person name="Dallery J.-F."/>
            <person name="O'Connell R.J."/>
        </authorList>
    </citation>
    <scope>NUCLEOTIDE SEQUENCE [LARGE SCALE GENOMIC DNA]</scope>
    <source>
        <strain evidence="2">CBS 520.97</strain>
    </source>
</reference>
<proteinExistence type="predicted"/>
<name>A0AAX4INU3_9PEZI</name>
<dbReference type="KEGG" id="cdet:87946363"/>
<dbReference type="AlphaFoldDB" id="A0AAX4INU3"/>
<protein>
    <submittedName>
        <fullName evidence="1">Uncharacterized protein</fullName>
    </submittedName>
</protein>
<dbReference type="GeneID" id="87946363"/>
<dbReference type="EMBL" id="CP137310">
    <property type="protein sequence ID" value="WQF84847.1"/>
    <property type="molecule type" value="Genomic_DNA"/>
</dbReference>
<sequence length="189" mass="21296">MLRNFAHTKTLLDTLRGIPPSPKVACPIIITPKGIASKTRSPKPVRTIGTEYRVLLDKRTMFGSPWSATSLLAFRREAHPPAPTQLGQLLESLRQQRLTCRLFESLRQQPALQQQLVQPQPARSRRLSPAVELTSLDPLSPIRYTAPIPQGNRDICHPVTPKDVKGAASCRIDSTLLLREMRHWTDDRK</sequence>
<organism evidence="1 2">
    <name type="scientific">Colletotrichum destructivum</name>
    <dbReference type="NCBI Taxonomy" id="34406"/>
    <lineage>
        <taxon>Eukaryota</taxon>
        <taxon>Fungi</taxon>
        <taxon>Dikarya</taxon>
        <taxon>Ascomycota</taxon>
        <taxon>Pezizomycotina</taxon>
        <taxon>Sordariomycetes</taxon>
        <taxon>Hypocreomycetidae</taxon>
        <taxon>Glomerellales</taxon>
        <taxon>Glomerellaceae</taxon>
        <taxon>Colletotrichum</taxon>
        <taxon>Colletotrichum destructivum species complex</taxon>
    </lineage>
</organism>
<dbReference type="Proteomes" id="UP001322277">
    <property type="component" value="Chromosome 6"/>
</dbReference>
<keyword evidence="2" id="KW-1185">Reference proteome</keyword>
<accession>A0AAX4INU3</accession>